<evidence type="ECO:0000313" key="2">
    <source>
        <dbReference type="Proteomes" id="UP001418444"/>
    </source>
</evidence>
<evidence type="ECO:0000313" key="1">
    <source>
        <dbReference type="EMBL" id="GAA3947308.1"/>
    </source>
</evidence>
<organism evidence="1 2">
    <name type="scientific">Gordonia caeni</name>
    <dbReference type="NCBI Taxonomy" id="1007097"/>
    <lineage>
        <taxon>Bacteria</taxon>
        <taxon>Bacillati</taxon>
        <taxon>Actinomycetota</taxon>
        <taxon>Actinomycetes</taxon>
        <taxon>Mycobacteriales</taxon>
        <taxon>Gordoniaceae</taxon>
        <taxon>Gordonia</taxon>
    </lineage>
</organism>
<name>A0ABP7NHW1_9ACTN</name>
<proteinExistence type="predicted"/>
<accession>A0ABP7NHW1</accession>
<dbReference type="EMBL" id="BAAAZW010000001">
    <property type="protein sequence ID" value="GAA3947308.1"/>
    <property type="molecule type" value="Genomic_DNA"/>
</dbReference>
<keyword evidence="2" id="KW-1185">Reference proteome</keyword>
<evidence type="ECO:0008006" key="3">
    <source>
        <dbReference type="Google" id="ProtNLM"/>
    </source>
</evidence>
<dbReference type="Proteomes" id="UP001418444">
    <property type="component" value="Unassembled WGS sequence"/>
</dbReference>
<comment type="caution">
    <text evidence="1">The sequence shown here is derived from an EMBL/GenBank/DDBJ whole genome shotgun (WGS) entry which is preliminary data.</text>
</comment>
<protein>
    <recommendedName>
        <fullName evidence="3">Cell wall-binding repeat-containing protein</fullName>
    </recommendedName>
</protein>
<sequence length="494" mass="51888">MRRTPMPSTTEPGGGVRFGLALIGLVAIAALVTASAVAVSPGGTATGGVPNRTVEVVAEPGVPDEVLVTRTLLTSSSSAVVVASTAAPEDLGRAVELSRTRRVPVYVVEPGRAPAVATELDRLGVQTLVNVGEQVPGLGLPQTSDAGGLSPGVVAAPGSPVVLIAGGPAVAADAELAGAEVVTVPVADPRATGASVEAVRESGDRPILAIGEQFGDTEQFTDRVEQARTVPQLPGGGQLMFPSRRVVALYGSPGSEALGPLGRQSLPATIARARQVAAPYDALSPVPVIPGFEIIVTVASADPGYKGAYTNIIDPKVIEPWVDAAADAGVYVTLDLQPGRMDFLTQAKMYEGLLKRPHVGLALDPEWRIKDHQVHLTQIGTVAPAEVNRTADWLADLVRRNNLPQKAFVLHQFDADMLGDRSKLDTSHPELAVVLHADGHGVPAVKMGTWNRMTTDLPPNIWMGWKNFYTEDKPTFSPAKTMAVRPVPYFISYQ</sequence>
<reference evidence="2" key="1">
    <citation type="journal article" date="2019" name="Int. J. Syst. Evol. Microbiol.">
        <title>The Global Catalogue of Microorganisms (GCM) 10K type strain sequencing project: providing services to taxonomists for standard genome sequencing and annotation.</title>
        <authorList>
            <consortium name="The Broad Institute Genomics Platform"/>
            <consortium name="The Broad Institute Genome Sequencing Center for Infectious Disease"/>
            <person name="Wu L."/>
            <person name="Ma J."/>
        </authorList>
    </citation>
    <scope>NUCLEOTIDE SEQUENCE [LARGE SCALE GENOMIC DNA]</scope>
    <source>
        <strain evidence="2">JCM 16923</strain>
    </source>
</reference>
<gene>
    <name evidence="1" type="ORF">GCM10022231_00170</name>
</gene>